<feature type="transmembrane region" description="Helical" evidence="2">
    <location>
        <begin position="28"/>
        <end position="48"/>
    </location>
</feature>
<keyword evidence="2" id="KW-1133">Transmembrane helix</keyword>
<keyword evidence="2" id="KW-0812">Transmembrane</keyword>
<keyword evidence="2" id="KW-0472">Membrane</keyword>
<reference evidence="3 4" key="1">
    <citation type="journal article" date="2023" name="Microb. Genom.">
        <title>Mesoterricola silvestris gen. nov., sp. nov., Mesoterricola sediminis sp. nov., Geothrix oryzae sp. nov., Geothrix edaphica sp. nov., Geothrix rubra sp. nov., and Geothrix limicola sp. nov., six novel members of Acidobacteriota isolated from soils.</title>
        <authorList>
            <person name="Weisberg A.J."/>
            <person name="Pearce E."/>
            <person name="Kramer C.G."/>
            <person name="Chang J.H."/>
            <person name="Clarke C.R."/>
        </authorList>
    </citation>
    <scope>NUCLEOTIDE SEQUENCE [LARGE SCALE GENOMIC DNA]</scope>
    <source>
        <strain evidence="3 4">NE20-4-1</strain>
    </source>
</reference>
<dbReference type="EMBL" id="JARAWJ010000074">
    <property type="protein sequence ID" value="MDX3044272.1"/>
    <property type="molecule type" value="Genomic_DNA"/>
</dbReference>
<feature type="region of interest" description="Disordered" evidence="1">
    <location>
        <begin position="1"/>
        <end position="20"/>
    </location>
</feature>
<evidence type="ECO:0008006" key="5">
    <source>
        <dbReference type="Google" id="ProtNLM"/>
    </source>
</evidence>
<evidence type="ECO:0000313" key="3">
    <source>
        <dbReference type="EMBL" id="MDX3044272.1"/>
    </source>
</evidence>
<name>A0ABU4N4L8_9ACTN</name>
<dbReference type="RefSeq" id="WP_193383141.1">
    <property type="nucleotide sequence ID" value="NZ_JABXWF010000013.1"/>
</dbReference>
<gene>
    <name evidence="3" type="ORF">PV383_45020</name>
</gene>
<proteinExistence type="predicted"/>
<sequence length="77" mass="7677">MTTPHPSTPPTAPDSSSPEVEPLLSQRAVVVFLAAAFVGAVVGVLTYFSAGQVAAALLAGLTGFGTSTLGLHKLIGN</sequence>
<protein>
    <recommendedName>
        <fullName evidence="5">Integral membrane protein</fullName>
    </recommendedName>
</protein>
<feature type="transmembrane region" description="Helical" evidence="2">
    <location>
        <begin position="55"/>
        <end position="75"/>
    </location>
</feature>
<dbReference type="Proteomes" id="UP001282474">
    <property type="component" value="Unassembled WGS sequence"/>
</dbReference>
<evidence type="ECO:0000256" key="2">
    <source>
        <dbReference type="SAM" id="Phobius"/>
    </source>
</evidence>
<evidence type="ECO:0000256" key="1">
    <source>
        <dbReference type="SAM" id="MobiDB-lite"/>
    </source>
</evidence>
<keyword evidence="4" id="KW-1185">Reference proteome</keyword>
<accession>A0ABU4N4L8</accession>
<evidence type="ECO:0000313" key="4">
    <source>
        <dbReference type="Proteomes" id="UP001282474"/>
    </source>
</evidence>
<comment type="caution">
    <text evidence="3">The sequence shown here is derived from an EMBL/GenBank/DDBJ whole genome shotgun (WGS) entry which is preliminary data.</text>
</comment>
<organism evidence="3 4">
    <name type="scientific">Streptomyces caniscabiei</name>
    <dbReference type="NCBI Taxonomy" id="2746961"/>
    <lineage>
        <taxon>Bacteria</taxon>
        <taxon>Bacillati</taxon>
        <taxon>Actinomycetota</taxon>
        <taxon>Actinomycetes</taxon>
        <taxon>Kitasatosporales</taxon>
        <taxon>Streptomycetaceae</taxon>
        <taxon>Streptomyces</taxon>
    </lineage>
</organism>
<feature type="compositionally biased region" description="Pro residues" evidence="1">
    <location>
        <begin position="1"/>
        <end position="12"/>
    </location>
</feature>